<keyword evidence="6" id="KW-0687">Ribonucleoprotein</keyword>
<dbReference type="GO" id="GO:0003723">
    <property type="term" value="F:RNA binding"/>
    <property type="evidence" value="ECO:0007669"/>
    <property type="project" value="TreeGrafter"/>
</dbReference>
<comment type="function">
    <text evidence="7">Component of the large ribosomal subunit. The ribosome is a large ribonucleoprotein complex responsible for the synthesis of proteins in the cell.</text>
</comment>
<dbReference type="SUPFAM" id="SSF50447">
    <property type="entry name" value="Translation proteins"/>
    <property type="match status" value="1"/>
</dbReference>
<dbReference type="GO" id="GO:0006412">
    <property type="term" value="P:translation"/>
    <property type="evidence" value="ECO:0007669"/>
    <property type="project" value="InterPro"/>
</dbReference>
<keyword evidence="5" id="KW-0007">Acetylation</keyword>
<evidence type="ECO:0000256" key="9">
    <source>
        <dbReference type="ARBA" id="ARBA00046482"/>
    </source>
</evidence>
<protein>
    <recommendedName>
        <fullName evidence="8">60S ribosomal protein L3</fullName>
    </recommendedName>
</protein>
<evidence type="ECO:0000256" key="2">
    <source>
        <dbReference type="ARBA" id="ARBA00022499"/>
    </source>
</evidence>
<dbReference type="InterPro" id="IPR045077">
    <property type="entry name" value="L3_arc_euk"/>
</dbReference>
<sequence>MTSKLVNLTAFLNYKAGRTHIVGQIDMPESKVNKKEVVEAGTIVEMLPIVTVGLVDYMETHRGLWTFENIVVEHISNECKRPFYRTWHKTKKAFTK</sequence>
<dbReference type="Gene3D" id="2.40.30.10">
    <property type="entry name" value="Translation factors"/>
    <property type="match status" value="1"/>
</dbReference>
<proteinExistence type="inferred from homology"/>
<gene>
    <name evidence="10" type="ORF">JEQ12_003435</name>
</gene>
<dbReference type="GO" id="GO:0022625">
    <property type="term" value="C:cytosolic large ribosomal subunit"/>
    <property type="evidence" value="ECO:0007669"/>
    <property type="project" value="TreeGrafter"/>
</dbReference>
<dbReference type="InterPro" id="IPR000597">
    <property type="entry name" value="Ribosomal_uL3"/>
</dbReference>
<evidence type="ECO:0000256" key="1">
    <source>
        <dbReference type="ARBA" id="ARBA00006540"/>
    </source>
</evidence>
<evidence type="ECO:0000313" key="11">
    <source>
        <dbReference type="Proteomes" id="UP000664991"/>
    </source>
</evidence>
<comment type="similarity">
    <text evidence="1">Belongs to the universal ribosomal protein uL3 family.</text>
</comment>
<evidence type="ECO:0000256" key="8">
    <source>
        <dbReference type="ARBA" id="ARBA00035354"/>
    </source>
</evidence>
<keyword evidence="3" id="KW-0832">Ubl conjugation</keyword>
<evidence type="ECO:0000256" key="4">
    <source>
        <dbReference type="ARBA" id="ARBA00022980"/>
    </source>
</evidence>
<dbReference type="Proteomes" id="UP000664991">
    <property type="component" value="Unassembled WGS sequence"/>
</dbReference>
<evidence type="ECO:0000313" key="10">
    <source>
        <dbReference type="EMBL" id="KAG5203852.1"/>
    </source>
</evidence>
<keyword evidence="2" id="KW-1017">Isopeptide bond</keyword>
<dbReference type="PANTHER" id="PTHR11363">
    <property type="entry name" value="60S RIBOSOMAL PROTEIN L3-RELATED"/>
    <property type="match status" value="1"/>
</dbReference>
<comment type="caution">
    <text evidence="10">The sequence shown here is derived from an EMBL/GenBank/DDBJ whole genome shotgun (WGS) entry which is preliminary data.</text>
</comment>
<evidence type="ECO:0000256" key="5">
    <source>
        <dbReference type="ARBA" id="ARBA00022990"/>
    </source>
</evidence>
<dbReference type="AlphaFoldDB" id="A0A835ZWZ6"/>
<dbReference type="InterPro" id="IPR009000">
    <property type="entry name" value="Transl_B-barrel_sf"/>
</dbReference>
<accession>A0A835ZWZ6</accession>
<dbReference type="EMBL" id="JAEMGP010000011">
    <property type="protein sequence ID" value="KAG5203852.1"/>
    <property type="molecule type" value="Genomic_DNA"/>
</dbReference>
<organism evidence="10 11">
    <name type="scientific">Ovis aries</name>
    <name type="common">Sheep</name>
    <dbReference type="NCBI Taxonomy" id="9940"/>
    <lineage>
        <taxon>Eukaryota</taxon>
        <taxon>Metazoa</taxon>
        <taxon>Chordata</taxon>
        <taxon>Craniata</taxon>
        <taxon>Vertebrata</taxon>
        <taxon>Euteleostomi</taxon>
        <taxon>Mammalia</taxon>
        <taxon>Eutheria</taxon>
        <taxon>Laurasiatheria</taxon>
        <taxon>Artiodactyla</taxon>
        <taxon>Ruminantia</taxon>
        <taxon>Pecora</taxon>
        <taxon>Bovidae</taxon>
        <taxon>Caprinae</taxon>
        <taxon>Ovis</taxon>
    </lineage>
</organism>
<reference evidence="10 11" key="1">
    <citation type="submission" date="2020-12" db="EMBL/GenBank/DDBJ databases">
        <title>De novo assembly of Tibetan sheep genome.</title>
        <authorList>
            <person name="Li X."/>
        </authorList>
    </citation>
    <scope>NUCLEOTIDE SEQUENCE [LARGE SCALE GENOMIC DNA]</scope>
    <source>
        <tissue evidence="10">Heart</tissue>
    </source>
</reference>
<evidence type="ECO:0000256" key="6">
    <source>
        <dbReference type="ARBA" id="ARBA00023274"/>
    </source>
</evidence>
<dbReference type="GO" id="GO:0003735">
    <property type="term" value="F:structural constituent of ribosome"/>
    <property type="evidence" value="ECO:0007669"/>
    <property type="project" value="InterPro"/>
</dbReference>
<name>A0A835ZWZ6_SHEEP</name>
<evidence type="ECO:0000256" key="3">
    <source>
        <dbReference type="ARBA" id="ARBA00022843"/>
    </source>
</evidence>
<dbReference type="Pfam" id="PF00297">
    <property type="entry name" value="Ribosomal_L3"/>
    <property type="match status" value="1"/>
</dbReference>
<evidence type="ECO:0000256" key="7">
    <source>
        <dbReference type="ARBA" id="ARBA00034092"/>
    </source>
</evidence>
<dbReference type="PANTHER" id="PTHR11363:SF4">
    <property type="entry name" value="LARGE RIBOSOMAL SUBUNIT PROTEIN UL3"/>
    <property type="match status" value="1"/>
</dbReference>
<keyword evidence="4" id="KW-0689">Ribosomal protein</keyword>
<comment type="subunit">
    <text evidence="9">Component of the large ribosomal subunit. Interacts with DHX33.</text>
</comment>